<name>A0AAV7KVT3_PLEWA</name>
<organism evidence="1 2">
    <name type="scientific">Pleurodeles waltl</name>
    <name type="common">Iberian ribbed newt</name>
    <dbReference type="NCBI Taxonomy" id="8319"/>
    <lineage>
        <taxon>Eukaryota</taxon>
        <taxon>Metazoa</taxon>
        <taxon>Chordata</taxon>
        <taxon>Craniata</taxon>
        <taxon>Vertebrata</taxon>
        <taxon>Euteleostomi</taxon>
        <taxon>Amphibia</taxon>
        <taxon>Batrachia</taxon>
        <taxon>Caudata</taxon>
        <taxon>Salamandroidea</taxon>
        <taxon>Salamandridae</taxon>
        <taxon>Pleurodelinae</taxon>
        <taxon>Pleurodeles</taxon>
    </lineage>
</organism>
<sequence>MADAVAVCMPAPKSAKLVQERASLTVALVKSVDEEKVLEASYTYSREEQEGELDLLLAQNKIKYGDDSYSP</sequence>
<evidence type="ECO:0000313" key="2">
    <source>
        <dbReference type="Proteomes" id="UP001066276"/>
    </source>
</evidence>
<dbReference type="AlphaFoldDB" id="A0AAV7KVT3"/>
<keyword evidence="2" id="KW-1185">Reference proteome</keyword>
<protein>
    <submittedName>
        <fullName evidence="1">Uncharacterized protein</fullName>
    </submittedName>
</protein>
<dbReference type="EMBL" id="JANPWB010000016">
    <property type="protein sequence ID" value="KAJ1081078.1"/>
    <property type="molecule type" value="Genomic_DNA"/>
</dbReference>
<comment type="caution">
    <text evidence="1">The sequence shown here is derived from an EMBL/GenBank/DDBJ whole genome shotgun (WGS) entry which is preliminary data.</text>
</comment>
<accession>A0AAV7KVT3</accession>
<evidence type="ECO:0000313" key="1">
    <source>
        <dbReference type="EMBL" id="KAJ1081078.1"/>
    </source>
</evidence>
<proteinExistence type="predicted"/>
<gene>
    <name evidence="1" type="ORF">NDU88_001262</name>
</gene>
<dbReference type="Proteomes" id="UP001066276">
    <property type="component" value="Chromosome 12"/>
</dbReference>
<reference evidence="1" key="1">
    <citation type="journal article" date="2022" name="bioRxiv">
        <title>Sequencing and chromosome-scale assembly of the giantPleurodeles waltlgenome.</title>
        <authorList>
            <person name="Brown T."/>
            <person name="Elewa A."/>
            <person name="Iarovenko S."/>
            <person name="Subramanian E."/>
            <person name="Araus A.J."/>
            <person name="Petzold A."/>
            <person name="Susuki M."/>
            <person name="Suzuki K.-i.T."/>
            <person name="Hayashi T."/>
            <person name="Toyoda A."/>
            <person name="Oliveira C."/>
            <person name="Osipova E."/>
            <person name="Leigh N.D."/>
            <person name="Simon A."/>
            <person name="Yun M.H."/>
        </authorList>
    </citation>
    <scope>NUCLEOTIDE SEQUENCE</scope>
    <source>
        <strain evidence="1">20211129_DDA</strain>
        <tissue evidence="1">Liver</tissue>
    </source>
</reference>